<name>X1I826_9ZZZZ</name>
<sequence length="159" mass="18207">MKENIDFEKLSLEELEKLHLEVHALFNKSLIGEAKGWSFRKLFILHKEISAALIRAGGKHIAPVDQLDNLEIYEEGEVLEDYSHLDEKRTLGKIEYSGDIEGEEIFLKDVLKEFGKFKLKEPFVYIVGGLCNHGKTKGDIDILIKKSKPADEREDIPLK</sequence>
<dbReference type="AlphaFoldDB" id="X1I826"/>
<accession>X1I826</accession>
<protein>
    <submittedName>
        <fullName evidence="1">Uncharacterized protein</fullName>
    </submittedName>
</protein>
<feature type="non-terminal residue" evidence="1">
    <location>
        <position position="159"/>
    </location>
</feature>
<dbReference type="EMBL" id="BARU01026673">
    <property type="protein sequence ID" value="GAH65435.1"/>
    <property type="molecule type" value="Genomic_DNA"/>
</dbReference>
<organism evidence="1">
    <name type="scientific">marine sediment metagenome</name>
    <dbReference type="NCBI Taxonomy" id="412755"/>
    <lineage>
        <taxon>unclassified sequences</taxon>
        <taxon>metagenomes</taxon>
        <taxon>ecological metagenomes</taxon>
    </lineage>
</organism>
<comment type="caution">
    <text evidence="1">The sequence shown here is derived from an EMBL/GenBank/DDBJ whole genome shotgun (WGS) entry which is preliminary data.</text>
</comment>
<gene>
    <name evidence="1" type="ORF">S03H2_42810</name>
</gene>
<proteinExistence type="predicted"/>
<evidence type="ECO:0000313" key="1">
    <source>
        <dbReference type="EMBL" id="GAH65435.1"/>
    </source>
</evidence>
<reference evidence="1" key="1">
    <citation type="journal article" date="2014" name="Front. Microbiol.">
        <title>High frequency of phylogenetically diverse reductive dehalogenase-homologous genes in deep subseafloor sedimentary metagenomes.</title>
        <authorList>
            <person name="Kawai M."/>
            <person name="Futagami T."/>
            <person name="Toyoda A."/>
            <person name="Takaki Y."/>
            <person name="Nishi S."/>
            <person name="Hori S."/>
            <person name="Arai W."/>
            <person name="Tsubouchi T."/>
            <person name="Morono Y."/>
            <person name="Uchiyama I."/>
            <person name="Ito T."/>
            <person name="Fujiyama A."/>
            <person name="Inagaki F."/>
            <person name="Takami H."/>
        </authorList>
    </citation>
    <scope>NUCLEOTIDE SEQUENCE</scope>
    <source>
        <strain evidence="1">Expedition CK06-06</strain>
    </source>
</reference>